<gene>
    <name evidence="1" type="ORF">FBU59_004886</name>
</gene>
<feature type="non-terminal residue" evidence="1">
    <location>
        <position position="89"/>
    </location>
</feature>
<evidence type="ECO:0000313" key="2">
    <source>
        <dbReference type="Proteomes" id="UP001150603"/>
    </source>
</evidence>
<sequence>MPVSAGSWVTIHDLSSDMRILYVSSNLRSILDYNPCDCVGQPLTAFLLGESISKYPESLQSDTTDNVVIGYTRAKGADGNPVVIRSISF</sequence>
<comment type="caution">
    <text evidence="1">The sequence shown here is derived from an EMBL/GenBank/DDBJ whole genome shotgun (WGS) entry which is preliminary data.</text>
</comment>
<protein>
    <submittedName>
        <fullName evidence="1">Uncharacterized protein</fullName>
    </submittedName>
</protein>
<name>A0ACC1J441_9FUNG</name>
<proteinExistence type="predicted"/>
<keyword evidence="2" id="KW-1185">Reference proteome</keyword>
<organism evidence="1 2">
    <name type="scientific">Linderina macrospora</name>
    <dbReference type="NCBI Taxonomy" id="4868"/>
    <lineage>
        <taxon>Eukaryota</taxon>
        <taxon>Fungi</taxon>
        <taxon>Fungi incertae sedis</taxon>
        <taxon>Zoopagomycota</taxon>
        <taxon>Kickxellomycotina</taxon>
        <taxon>Kickxellomycetes</taxon>
        <taxon>Kickxellales</taxon>
        <taxon>Kickxellaceae</taxon>
        <taxon>Linderina</taxon>
    </lineage>
</organism>
<dbReference type="EMBL" id="JANBPW010003674">
    <property type="protein sequence ID" value="KAJ1936994.1"/>
    <property type="molecule type" value="Genomic_DNA"/>
</dbReference>
<dbReference type="Proteomes" id="UP001150603">
    <property type="component" value="Unassembled WGS sequence"/>
</dbReference>
<reference evidence="1" key="1">
    <citation type="submission" date="2022-07" db="EMBL/GenBank/DDBJ databases">
        <title>Phylogenomic reconstructions and comparative analyses of Kickxellomycotina fungi.</title>
        <authorList>
            <person name="Reynolds N.K."/>
            <person name="Stajich J.E."/>
            <person name="Barry K."/>
            <person name="Grigoriev I.V."/>
            <person name="Crous P."/>
            <person name="Smith M.E."/>
        </authorList>
    </citation>
    <scope>NUCLEOTIDE SEQUENCE</scope>
    <source>
        <strain evidence="1">NRRL 5244</strain>
    </source>
</reference>
<accession>A0ACC1J441</accession>
<evidence type="ECO:0000313" key="1">
    <source>
        <dbReference type="EMBL" id="KAJ1936994.1"/>
    </source>
</evidence>